<sequence length="380" mass="40947">MTKKIRVNIRSLANVAAVRKEKRNGRDVVIVPSATLPDDIVMNGIKYPADEIAKSFMTLNRTPAPFGHPKVNGKFVSARDPEGINVSYVGAWNENVRREGGRVLLDKVIDVAIANQSENGKAVLEAIDKGEPVHTSTGLLCELGAANGDDHKHTAMNIMFDHDAILLNEDGAATPDQGVGMLVNASGEAEEIEVINSAIDEADRDLDWALDSAVRALEKRQRAPLMERLKTALIEAFRSERETQANEKDIDMPIDEKAFDALSAKVNSLSEAVDKIPTTVAEAMTNAVKPLVEAQEALVANQKAKDEAELAELQAKIVKANILDEEGAKELTLNAARKLAEKVKVGNAAGVNSAFKPGADNDEWAGYDLNANIKTEKGAA</sequence>
<evidence type="ECO:0008006" key="4">
    <source>
        <dbReference type="Google" id="ProtNLM"/>
    </source>
</evidence>
<protein>
    <recommendedName>
        <fullName evidence="4">DUF2213 domain-containing protein</fullName>
    </recommendedName>
</protein>
<organism evidence="2 3">
    <name type="scientific">Hoeflea alexandrii</name>
    <dbReference type="NCBI Taxonomy" id="288436"/>
    <lineage>
        <taxon>Bacteria</taxon>
        <taxon>Pseudomonadati</taxon>
        <taxon>Pseudomonadota</taxon>
        <taxon>Alphaproteobacteria</taxon>
        <taxon>Hyphomicrobiales</taxon>
        <taxon>Rhizobiaceae</taxon>
        <taxon>Hoeflea</taxon>
    </lineage>
</organism>
<dbReference type="RefSeq" id="WP_252914735.1">
    <property type="nucleotide sequence ID" value="NZ_JAAAML010000001.1"/>
</dbReference>
<comment type="caution">
    <text evidence="2">The sequence shown here is derived from an EMBL/GenBank/DDBJ whole genome shotgun (WGS) entry which is preliminary data.</text>
</comment>
<keyword evidence="3" id="KW-1185">Reference proteome</keyword>
<accession>A0ABT1CMB3</accession>
<feature type="coiled-coil region" evidence="1">
    <location>
        <begin position="291"/>
        <end position="323"/>
    </location>
</feature>
<gene>
    <name evidence="2" type="ORF">GTW23_04120</name>
</gene>
<proteinExistence type="predicted"/>
<name>A0ABT1CMB3_9HYPH</name>
<evidence type="ECO:0000313" key="3">
    <source>
        <dbReference type="Proteomes" id="UP001320715"/>
    </source>
</evidence>
<keyword evidence="1" id="KW-0175">Coiled coil</keyword>
<evidence type="ECO:0000256" key="1">
    <source>
        <dbReference type="SAM" id="Coils"/>
    </source>
</evidence>
<evidence type="ECO:0000313" key="2">
    <source>
        <dbReference type="EMBL" id="MCO6407351.1"/>
    </source>
</evidence>
<dbReference type="Proteomes" id="UP001320715">
    <property type="component" value="Unassembled WGS sequence"/>
</dbReference>
<reference evidence="2 3" key="1">
    <citation type="submission" date="2020-01" db="EMBL/GenBank/DDBJ databases">
        <title>Genomes of bacteria type strains.</title>
        <authorList>
            <person name="Chen J."/>
            <person name="Zhu S."/>
            <person name="Yang J."/>
        </authorList>
    </citation>
    <scope>NUCLEOTIDE SEQUENCE [LARGE SCALE GENOMIC DNA]</scope>
    <source>
        <strain evidence="2 3">DSM 16655</strain>
    </source>
</reference>
<dbReference type="EMBL" id="JAAAML010000001">
    <property type="protein sequence ID" value="MCO6407351.1"/>
    <property type="molecule type" value="Genomic_DNA"/>
</dbReference>